<comment type="similarity">
    <text evidence="1">Belongs to the LysR transcriptional regulatory family.</text>
</comment>
<dbReference type="PANTHER" id="PTHR30126">
    <property type="entry name" value="HTH-TYPE TRANSCRIPTIONAL REGULATOR"/>
    <property type="match status" value="1"/>
</dbReference>
<organism evidence="6 7">
    <name type="scientific">Prauserella halophila</name>
    <dbReference type="NCBI Taxonomy" id="185641"/>
    <lineage>
        <taxon>Bacteria</taxon>
        <taxon>Bacillati</taxon>
        <taxon>Actinomycetota</taxon>
        <taxon>Actinomycetes</taxon>
        <taxon>Pseudonocardiales</taxon>
        <taxon>Pseudonocardiaceae</taxon>
        <taxon>Prauserella</taxon>
    </lineage>
</organism>
<evidence type="ECO:0000313" key="6">
    <source>
        <dbReference type="EMBL" id="GAA1249095.1"/>
    </source>
</evidence>
<accession>A0ABP4H640</accession>
<evidence type="ECO:0000256" key="2">
    <source>
        <dbReference type="ARBA" id="ARBA00023015"/>
    </source>
</evidence>
<sequence length="306" mass="32155">MAYDLSQAGSDARRLAYFLAVVDAGTLTRAAQQLHIAQPSLSLAIRDLEQDFGAPLFNRIGRKLVLNETGQALVAIARQIVGGLSGAREAVAARTSLDTGEVTVAAPPSLAMEPLAPAIADFRRRYPGVRITIRSNPPGTEGELVAEGQVDLGLAIGGSDGERDDGLLQQPVGVHEVVAVLPPGSVPSASNALTSAELVKWPLVVTEPGSRLRARVDQMINDGLRVRIAAEVAYREAMIPLVLAGVGASILPWSVGRLAGQLGAVVVGLEPPMLSPMMLLHRQEPSAAAAVFADTLTGMYQDIRSR</sequence>
<name>A0ABP4H640_9PSEU</name>
<reference evidence="7" key="1">
    <citation type="journal article" date="2019" name="Int. J. Syst. Evol. Microbiol.">
        <title>The Global Catalogue of Microorganisms (GCM) 10K type strain sequencing project: providing services to taxonomists for standard genome sequencing and annotation.</title>
        <authorList>
            <consortium name="The Broad Institute Genomics Platform"/>
            <consortium name="The Broad Institute Genome Sequencing Center for Infectious Disease"/>
            <person name="Wu L."/>
            <person name="Ma J."/>
        </authorList>
    </citation>
    <scope>NUCLEOTIDE SEQUENCE [LARGE SCALE GENOMIC DNA]</scope>
    <source>
        <strain evidence="7">JCM 13023</strain>
    </source>
</reference>
<dbReference type="PANTHER" id="PTHR30126:SF40">
    <property type="entry name" value="HTH-TYPE TRANSCRIPTIONAL REGULATOR GLTR"/>
    <property type="match status" value="1"/>
</dbReference>
<dbReference type="SUPFAM" id="SSF46785">
    <property type="entry name" value="Winged helix' DNA-binding domain"/>
    <property type="match status" value="1"/>
</dbReference>
<keyword evidence="2" id="KW-0805">Transcription regulation</keyword>
<keyword evidence="4" id="KW-0804">Transcription</keyword>
<dbReference type="Proteomes" id="UP001500653">
    <property type="component" value="Unassembled WGS sequence"/>
</dbReference>
<evidence type="ECO:0000313" key="7">
    <source>
        <dbReference type="Proteomes" id="UP001500653"/>
    </source>
</evidence>
<evidence type="ECO:0000256" key="4">
    <source>
        <dbReference type="ARBA" id="ARBA00023163"/>
    </source>
</evidence>
<dbReference type="Gene3D" id="3.40.190.290">
    <property type="match status" value="1"/>
</dbReference>
<keyword evidence="7" id="KW-1185">Reference proteome</keyword>
<protein>
    <submittedName>
        <fullName evidence="6">LysR substrate-binding domain-containing protein</fullName>
    </submittedName>
</protein>
<dbReference type="InterPro" id="IPR036390">
    <property type="entry name" value="WH_DNA-bd_sf"/>
</dbReference>
<dbReference type="Pfam" id="PF00126">
    <property type="entry name" value="HTH_1"/>
    <property type="match status" value="1"/>
</dbReference>
<keyword evidence="3" id="KW-0238">DNA-binding</keyword>
<proteinExistence type="inferred from homology"/>
<dbReference type="InterPro" id="IPR005119">
    <property type="entry name" value="LysR_subst-bd"/>
</dbReference>
<dbReference type="Gene3D" id="1.10.10.10">
    <property type="entry name" value="Winged helix-like DNA-binding domain superfamily/Winged helix DNA-binding domain"/>
    <property type="match status" value="1"/>
</dbReference>
<dbReference type="InterPro" id="IPR000847">
    <property type="entry name" value="LysR_HTH_N"/>
</dbReference>
<evidence type="ECO:0000259" key="5">
    <source>
        <dbReference type="PROSITE" id="PS50931"/>
    </source>
</evidence>
<dbReference type="Pfam" id="PF03466">
    <property type="entry name" value="LysR_substrate"/>
    <property type="match status" value="1"/>
</dbReference>
<dbReference type="InterPro" id="IPR036388">
    <property type="entry name" value="WH-like_DNA-bd_sf"/>
</dbReference>
<evidence type="ECO:0000256" key="3">
    <source>
        <dbReference type="ARBA" id="ARBA00023125"/>
    </source>
</evidence>
<comment type="caution">
    <text evidence="6">The sequence shown here is derived from an EMBL/GenBank/DDBJ whole genome shotgun (WGS) entry which is preliminary data.</text>
</comment>
<dbReference type="EMBL" id="BAAALN010000016">
    <property type="protein sequence ID" value="GAA1249095.1"/>
    <property type="molecule type" value="Genomic_DNA"/>
</dbReference>
<gene>
    <name evidence="6" type="ORF">GCM10009676_39420</name>
</gene>
<dbReference type="PROSITE" id="PS50931">
    <property type="entry name" value="HTH_LYSR"/>
    <property type="match status" value="1"/>
</dbReference>
<feature type="domain" description="HTH lysR-type" evidence="5">
    <location>
        <begin position="11"/>
        <end position="67"/>
    </location>
</feature>
<dbReference type="PRINTS" id="PR00039">
    <property type="entry name" value="HTHLYSR"/>
</dbReference>
<evidence type="ECO:0000256" key="1">
    <source>
        <dbReference type="ARBA" id="ARBA00009437"/>
    </source>
</evidence>
<dbReference type="SUPFAM" id="SSF53850">
    <property type="entry name" value="Periplasmic binding protein-like II"/>
    <property type="match status" value="1"/>
</dbReference>